<evidence type="ECO:0000259" key="4">
    <source>
        <dbReference type="PROSITE" id="PS01124"/>
    </source>
</evidence>
<dbReference type="InterPro" id="IPR050204">
    <property type="entry name" value="AraC_XylS_family_regulators"/>
</dbReference>
<dbReference type="SMART" id="SM00342">
    <property type="entry name" value="HTH_ARAC"/>
    <property type="match status" value="1"/>
</dbReference>
<keyword evidence="3" id="KW-0804">Transcription</keyword>
<dbReference type="STRING" id="536979.SAMN04488055_1201"/>
<proteinExistence type="predicted"/>
<protein>
    <submittedName>
        <fullName evidence="5">Helix-turn-helix domain-containing protein</fullName>
    </submittedName>
</protein>
<dbReference type="PANTHER" id="PTHR46796:SF13">
    <property type="entry name" value="HTH-TYPE TRANSCRIPTIONAL ACTIVATOR RHAS"/>
    <property type="match status" value="1"/>
</dbReference>
<dbReference type="PROSITE" id="PS01124">
    <property type="entry name" value="HTH_ARAC_FAMILY_2"/>
    <property type="match status" value="1"/>
</dbReference>
<dbReference type="OrthoDB" id="655946at2"/>
<feature type="domain" description="HTH araC/xylS-type" evidence="4">
    <location>
        <begin position="128"/>
        <end position="228"/>
    </location>
</feature>
<dbReference type="InterPro" id="IPR009057">
    <property type="entry name" value="Homeodomain-like_sf"/>
</dbReference>
<gene>
    <name evidence="5" type="ORF">SAMN04488055_1201</name>
</gene>
<organism evidence="5 6">
    <name type="scientific">Chitinophaga niabensis</name>
    <dbReference type="NCBI Taxonomy" id="536979"/>
    <lineage>
        <taxon>Bacteria</taxon>
        <taxon>Pseudomonadati</taxon>
        <taxon>Bacteroidota</taxon>
        <taxon>Chitinophagia</taxon>
        <taxon>Chitinophagales</taxon>
        <taxon>Chitinophagaceae</taxon>
        <taxon>Chitinophaga</taxon>
    </lineage>
</organism>
<dbReference type="Gene3D" id="1.10.10.60">
    <property type="entry name" value="Homeodomain-like"/>
    <property type="match status" value="2"/>
</dbReference>
<keyword evidence="6" id="KW-1185">Reference proteome</keyword>
<name>A0A1N6DZR1_9BACT</name>
<keyword evidence="2" id="KW-0238">DNA-binding</keyword>
<dbReference type="GO" id="GO:0003700">
    <property type="term" value="F:DNA-binding transcription factor activity"/>
    <property type="evidence" value="ECO:0007669"/>
    <property type="project" value="InterPro"/>
</dbReference>
<dbReference type="Pfam" id="PF12833">
    <property type="entry name" value="HTH_18"/>
    <property type="match status" value="1"/>
</dbReference>
<evidence type="ECO:0000313" key="6">
    <source>
        <dbReference type="Proteomes" id="UP000185003"/>
    </source>
</evidence>
<dbReference type="EMBL" id="FSRA01000001">
    <property type="protein sequence ID" value="SIN76259.1"/>
    <property type="molecule type" value="Genomic_DNA"/>
</dbReference>
<dbReference type="PANTHER" id="PTHR46796">
    <property type="entry name" value="HTH-TYPE TRANSCRIPTIONAL ACTIVATOR RHAS-RELATED"/>
    <property type="match status" value="1"/>
</dbReference>
<dbReference type="Proteomes" id="UP000185003">
    <property type="component" value="Unassembled WGS sequence"/>
</dbReference>
<dbReference type="AlphaFoldDB" id="A0A1N6DZR1"/>
<keyword evidence="1" id="KW-0805">Transcription regulation</keyword>
<evidence type="ECO:0000313" key="5">
    <source>
        <dbReference type="EMBL" id="SIN76259.1"/>
    </source>
</evidence>
<evidence type="ECO:0000256" key="2">
    <source>
        <dbReference type="ARBA" id="ARBA00023125"/>
    </source>
</evidence>
<dbReference type="GO" id="GO:0043565">
    <property type="term" value="F:sequence-specific DNA binding"/>
    <property type="evidence" value="ECO:0007669"/>
    <property type="project" value="InterPro"/>
</dbReference>
<accession>A0A1N6DZR1</accession>
<sequence>MQDEQVNHIMPDTSLVMVFRFKGQVSFLENNAKNDLPASMISGLRRSGKLVNYARHSANLMVVFNEAGANAFIKAPLYELYDSSVSLDNIYKDVSAIEDQLAEATNNTERIRLVEQYLRSKLYPGEPDKLVLAALEKIHAAKGVIKIKELAQSLYISQDAFEKRFRRVVGVSPKQFSNIIRMKSIVSNGFTKETLSEVAFNAGYFDQPHFNKDFKLFTGKTPTDFIKTPPLW</sequence>
<dbReference type="SUPFAM" id="SSF46689">
    <property type="entry name" value="Homeodomain-like"/>
    <property type="match status" value="1"/>
</dbReference>
<evidence type="ECO:0000256" key="1">
    <source>
        <dbReference type="ARBA" id="ARBA00023015"/>
    </source>
</evidence>
<evidence type="ECO:0000256" key="3">
    <source>
        <dbReference type="ARBA" id="ARBA00023163"/>
    </source>
</evidence>
<reference evidence="5 6" key="1">
    <citation type="submission" date="2016-11" db="EMBL/GenBank/DDBJ databases">
        <authorList>
            <person name="Jaros S."/>
            <person name="Januszkiewicz K."/>
            <person name="Wedrychowicz H."/>
        </authorList>
    </citation>
    <scope>NUCLEOTIDE SEQUENCE [LARGE SCALE GENOMIC DNA]</scope>
    <source>
        <strain evidence="5 6">DSM 24787</strain>
    </source>
</reference>
<dbReference type="InterPro" id="IPR018060">
    <property type="entry name" value="HTH_AraC"/>
</dbReference>